<sequence>MIQSFVTCFQFPPFLFIFTFTNLPSPIKPFFSSNLFPIFYYILSTTSFPPSTPIRPYHILSSFPSLIYTSLSHSLRRFLFRAFKFNNLPFYVSSFAHQAPSPTLSPAFVPPLHRSASRRVAPLARVNLAAQGIFSAGNCSDVSCTARGFVARPRLPLRAAAAHLVSEGED</sequence>
<keyword evidence="2" id="KW-1185">Reference proteome</keyword>
<evidence type="ECO:0000313" key="1">
    <source>
        <dbReference type="EMBL" id="KAK7788331.1"/>
    </source>
</evidence>
<reference evidence="1 2" key="1">
    <citation type="submission" date="2024-03" db="EMBL/GenBank/DDBJ databases">
        <title>The genome assembly and annotation of the cricket Gryllus longicercus Weissman &amp; Gray.</title>
        <authorList>
            <person name="Szrajer S."/>
            <person name="Gray D."/>
            <person name="Ylla G."/>
        </authorList>
    </citation>
    <scope>NUCLEOTIDE SEQUENCE [LARGE SCALE GENOMIC DNA]</scope>
    <source>
        <strain evidence="1">DAG 2021-001</strain>
        <tissue evidence="1">Whole body minus gut</tissue>
    </source>
</reference>
<dbReference type="Proteomes" id="UP001378592">
    <property type="component" value="Unassembled WGS sequence"/>
</dbReference>
<name>A0AAN9YXG7_9ORTH</name>
<comment type="caution">
    <text evidence="1">The sequence shown here is derived from an EMBL/GenBank/DDBJ whole genome shotgun (WGS) entry which is preliminary data.</text>
</comment>
<organism evidence="1 2">
    <name type="scientific">Gryllus longicercus</name>
    <dbReference type="NCBI Taxonomy" id="2509291"/>
    <lineage>
        <taxon>Eukaryota</taxon>
        <taxon>Metazoa</taxon>
        <taxon>Ecdysozoa</taxon>
        <taxon>Arthropoda</taxon>
        <taxon>Hexapoda</taxon>
        <taxon>Insecta</taxon>
        <taxon>Pterygota</taxon>
        <taxon>Neoptera</taxon>
        <taxon>Polyneoptera</taxon>
        <taxon>Orthoptera</taxon>
        <taxon>Ensifera</taxon>
        <taxon>Gryllidea</taxon>
        <taxon>Grylloidea</taxon>
        <taxon>Gryllidae</taxon>
        <taxon>Gryllinae</taxon>
        <taxon>Gryllus</taxon>
    </lineage>
</organism>
<evidence type="ECO:0000313" key="2">
    <source>
        <dbReference type="Proteomes" id="UP001378592"/>
    </source>
</evidence>
<dbReference type="AlphaFoldDB" id="A0AAN9YXG7"/>
<dbReference type="EMBL" id="JAZDUA010001233">
    <property type="protein sequence ID" value="KAK7788331.1"/>
    <property type="molecule type" value="Genomic_DNA"/>
</dbReference>
<gene>
    <name evidence="1" type="ORF">R5R35_000382</name>
</gene>
<accession>A0AAN9YXG7</accession>
<protein>
    <submittedName>
        <fullName evidence="1">Uncharacterized protein</fullName>
    </submittedName>
</protein>
<proteinExistence type="predicted"/>